<accession>A8HWX3</accession>
<dbReference type="EMBL" id="AP009384">
    <property type="protein sequence ID" value="BAF87435.1"/>
    <property type="molecule type" value="Genomic_DNA"/>
</dbReference>
<organism evidence="6 7">
    <name type="scientific">Azorhizobium caulinodans (strain ATCC 43989 / DSM 5975 / JCM 20966 / LMG 6465 / NBRC 14845 / NCIMB 13405 / ORS 571)</name>
    <dbReference type="NCBI Taxonomy" id="438753"/>
    <lineage>
        <taxon>Bacteria</taxon>
        <taxon>Pseudomonadati</taxon>
        <taxon>Pseudomonadota</taxon>
        <taxon>Alphaproteobacteria</taxon>
        <taxon>Hyphomicrobiales</taxon>
        <taxon>Xanthobacteraceae</taxon>
        <taxon>Azorhizobium</taxon>
    </lineage>
</organism>
<name>A8HWX3_AZOC5</name>
<dbReference type="PROSITE" id="PS50893">
    <property type="entry name" value="ABC_TRANSPORTER_2"/>
    <property type="match status" value="1"/>
</dbReference>
<dbReference type="InterPro" id="IPR051120">
    <property type="entry name" value="ABC_AA/LPS_Transport"/>
</dbReference>
<dbReference type="InterPro" id="IPR003439">
    <property type="entry name" value="ABC_transporter-like_ATP-bd"/>
</dbReference>
<dbReference type="eggNOG" id="COG0411">
    <property type="taxonomic scope" value="Bacteria"/>
</dbReference>
<dbReference type="KEGG" id="azc:AZC_1437"/>
<dbReference type="Gene3D" id="3.40.50.300">
    <property type="entry name" value="P-loop containing nucleotide triphosphate hydrolases"/>
    <property type="match status" value="1"/>
</dbReference>
<evidence type="ECO:0000259" key="5">
    <source>
        <dbReference type="PROSITE" id="PS50893"/>
    </source>
</evidence>
<dbReference type="SUPFAM" id="SSF52540">
    <property type="entry name" value="P-loop containing nucleoside triphosphate hydrolases"/>
    <property type="match status" value="1"/>
</dbReference>
<dbReference type="GO" id="GO:0005524">
    <property type="term" value="F:ATP binding"/>
    <property type="evidence" value="ECO:0007669"/>
    <property type="project" value="UniProtKB-KW"/>
</dbReference>
<reference evidence="6 7" key="5">
    <citation type="journal article" date="2010" name="Appl. Environ. Microbiol.">
        <title>phrR-like gene praR of Azorhizobium caulinodans ORS571 is essential for symbiosis with Sesbania rostrata and is involved in expression of reb genes.</title>
        <authorList>
            <person name="Akiba N."/>
            <person name="Aono T."/>
            <person name="Toyazaki H."/>
            <person name="Sato S."/>
            <person name="Oyaizu H."/>
        </authorList>
    </citation>
    <scope>NUCLEOTIDE SEQUENCE [LARGE SCALE GENOMIC DNA]</scope>
    <source>
        <strain evidence="7">ATCC 43989 / DSM 5975 / JCM 20966 / LMG 6465 / NBRC 14845 / NCIMB 13405 / ORS 571</strain>
    </source>
</reference>
<evidence type="ECO:0000313" key="7">
    <source>
        <dbReference type="Proteomes" id="UP000000270"/>
    </source>
</evidence>
<proteinExistence type="inferred from homology"/>
<keyword evidence="4 6" id="KW-0067">ATP-binding</keyword>
<dbReference type="Pfam" id="PF00005">
    <property type="entry name" value="ABC_tran"/>
    <property type="match status" value="1"/>
</dbReference>
<keyword evidence="7" id="KW-1185">Reference proteome</keyword>
<evidence type="ECO:0000256" key="4">
    <source>
        <dbReference type="ARBA" id="ARBA00022840"/>
    </source>
</evidence>
<reference evidence="6 7" key="3">
    <citation type="journal article" date="2008" name="BMC Genomics">
        <title>The genome of the versatile nitrogen fixer Azorhizobium caulinodans ORS571.</title>
        <authorList>
            <person name="Lee KB."/>
            <person name="Backer P.D."/>
            <person name="Aono T."/>
            <person name="Liu CT."/>
            <person name="Suzuki S."/>
            <person name="Suzuki T."/>
            <person name="Kaneko T."/>
            <person name="Yamada M."/>
            <person name="Tabata S."/>
            <person name="Kupfer D.M."/>
            <person name="Najar F.Z."/>
            <person name="Wiley G.B."/>
            <person name="Roe B."/>
            <person name="Binnewies T.T."/>
            <person name="Ussery D.W."/>
            <person name="D'Haeze W."/>
            <person name="Herder J.D."/>
            <person name="Gevers D."/>
            <person name="Vereecke D."/>
            <person name="Holsters M."/>
            <person name="Oyaizu H."/>
        </authorList>
    </citation>
    <scope>NUCLEOTIDE SEQUENCE [LARGE SCALE GENOMIC DNA]</scope>
    <source>
        <strain evidence="7">ATCC 43989 / DSM 5975 / JCM 20966 / LMG 6465 / NBRC 14845 / NCIMB 13405 / ORS 571</strain>
    </source>
</reference>
<dbReference type="InterPro" id="IPR017871">
    <property type="entry name" value="ABC_transporter-like_CS"/>
</dbReference>
<dbReference type="InterPro" id="IPR027417">
    <property type="entry name" value="P-loop_NTPase"/>
</dbReference>
<gene>
    <name evidence="6" type="ordered locus">AZC_1437</name>
</gene>
<reference evidence="6 7" key="4">
    <citation type="journal article" date="2009" name="Appl. Environ. Microbiol.">
        <title>Comparative genome-wide transcriptional profiling of Azorhizobium caulinodans ORS571 grown under free-living and symbiotic conditions.</title>
        <authorList>
            <person name="Tsukada S."/>
            <person name="Aono T."/>
            <person name="Akiba N."/>
            <person name="Lee KB."/>
            <person name="Liu CT."/>
            <person name="Toyazaki H."/>
            <person name="Oyaizu H."/>
        </authorList>
    </citation>
    <scope>NUCLEOTIDE SEQUENCE [LARGE SCALE GENOMIC DNA]</scope>
    <source>
        <strain evidence="7">ATCC 43989 / DSM 5975 / JCM 20966 / LMG 6465 / NBRC 14845 / NCIMB 13405 / ORS 571</strain>
    </source>
</reference>
<reference evidence="7" key="2">
    <citation type="submission" date="2007-04" db="EMBL/GenBank/DDBJ databases">
        <title>Complete genome sequence of the nitrogen-fixing bacterium Azorhizobium caulinodans ORS571.</title>
        <authorList>
            <person name="Lee K.B."/>
            <person name="Backer P.D."/>
            <person name="Aono T."/>
            <person name="Liu C.T."/>
            <person name="Suzuki S."/>
            <person name="Suzuki T."/>
            <person name="Kaneko T."/>
            <person name="Yamada M."/>
            <person name="Tabata S."/>
            <person name="Kupfer D.M."/>
            <person name="Najar F.Z."/>
            <person name="Wiley G.B."/>
            <person name="Roe B."/>
            <person name="Binnewies T."/>
            <person name="Ussery D."/>
            <person name="Vereecke D."/>
            <person name="Gevers D."/>
            <person name="Holsters M."/>
            <person name="Oyaizu H."/>
        </authorList>
    </citation>
    <scope>NUCLEOTIDE SEQUENCE [LARGE SCALE GENOMIC DNA]</scope>
    <source>
        <strain evidence="7">ATCC 43989 / DSM 5975 / JCM 20966 / LMG 6465 / NBRC 14845 / NCIMB 13405 / ORS 571</strain>
    </source>
</reference>
<reference evidence="6 7" key="6">
    <citation type="journal article" date="2011" name="Appl. Environ. Microbiol.">
        <title>Involvement of the azorhizobial chromosome partition gene (parA) in the onset of bacteroid differentiation during Sesbania rostrata stem nodule development.</title>
        <authorList>
            <person name="Liu CT."/>
            <person name="Lee KB."/>
            <person name="Wang YS."/>
            <person name="Peng MH."/>
            <person name="Lee KT."/>
            <person name="Suzuki S."/>
            <person name="Suzuki T."/>
            <person name="Oyaizu H."/>
        </authorList>
    </citation>
    <scope>NUCLEOTIDE SEQUENCE [LARGE SCALE GENOMIC DNA]</scope>
    <source>
        <strain evidence="7">ATCC 43989 / DSM 5975 / JCM 20966 / LMG 6465 / NBRC 14845 / NCIMB 13405 / ORS 571</strain>
    </source>
</reference>
<keyword evidence="3" id="KW-0547">Nucleotide-binding</keyword>
<dbReference type="AlphaFoldDB" id="A8HWX3"/>
<feature type="domain" description="ABC transporter" evidence="5">
    <location>
        <begin position="11"/>
        <end position="252"/>
    </location>
</feature>
<dbReference type="InterPro" id="IPR003593">
    <property type="entry name" value="AAA+_ATPase"/>
</dbReference>
<evidence type="ECO:0000313" key="6">
    <source>
        <dbReference type="EMBL" id="BAF87435.1"/>
    </source>
</evidence>
<dbReference type="HOGENOM" id="CLU_000604_1_2_5"/>
<evidence type="ECO:0000256" key="1">
    <source>
        <dbReference type="ARBA" id="ARBA00005417"/>
    </source>
</evidence>
<reference evidence="6 7" key="1">
    <citation type="journal article" date="2007" name="Appl. Environ. Microbiol.">
        <title>Rhizobial factors required for stem nodule maturation and maintenance in Sesbania rostrata-Azorhizobium caulinodans ORS571 symbiosis.</title>
        <authorList>
            <person name="Suzuki S."/>
            <person name="Aono T."/>
            <person name="Lee KB."/>
            <person name="Suzuki T."/>
            <person name="Liu CT."/>
            <person name="Miwa H."/>
            <person name="Wakao S."/>
            <person name="Iki T."/>
            <person name="Oyaizu H."/>
        </authorList>
    </citation>
    <scope>NUCLEOTIDE SEQUENCE [LARGE SCALE GENOMIC DNA]</scope>
    <source>
        <strain evidence="7">ATCC 43989 / DSM 5975 / JCM 20966 / LMG 6465 / NBRC 14845 / NCIMB 13405 / ORS 571</strain>
    </source>
</reference>
<dbReference type="Pfam" id="PF12399">
    <property type="entry name" value="BCA_ABC_TP_C"/>
    <property type="match status" value="1"/>
</dbReference>
<dbReference type="STRING" id="438753.AZC_1437"/>
<sequence length="260" mass="28128">MSAQDTPAPVFEVVHLAKNFGGLRVTNDVSLSLRPGDRMALIGPNGAGKTTFVNLVTGALKADAGEVRLNGESVNRLDPIGRVRRGLVRSFQVTRLFLEMTPAEHVALAVLQRTGRSGRMFGNFRAMPDVMEEVEEQLVALGLHDLMHRKVREIAYGQQRLLEIAIALALKPRVLLLDEPAAGVPQSDTGRIEQALAGLPASLAVLMIEHDMDLVFRFAKRVVVLAAGAVIFDGLPADVARDDRVREAYLGSYAHAGHAA</sequence>
<evidence type="ECO:0000256" key="2">
    <source>
        <dbReference type="ARBA" id="ARBA00022448"/>
    </source>
</evidence>
<dbReference type="CDD" id="cd03219">
    <property type="entry name" value="ABC_Mj1267_LivG_branched"/>
    <property type="match status" value="1"/>
</dbReference>
<comment type="similarity">
    <text evidence="1">Belongs to the ABC transporter superfamily.</text>
</comment>
<dbReference type="PANTHER" id="PTHR45772">
    <property type="entry name" value="CONSERVED COMPONENT OF ABC TRANSPORTER FOR NATURAL AMINO ACIDS-RELATED"/>
    <property type="match status" value="1"/>
</dbReference>
<dbReference type="PROSITE" id="PS00211">
    <property type="entry name" value="ABC_TRANSPORTER_1"/>
    <property type="match status" value="1"/>
</dbReference>
<dbReference type="InterPro" id="IPR032823">
    <property type="entry name" value="BCA_ABC_TP_C"/>
</dbReference>
<dbReference type="SMART" id="SM00382">
    <property type="entry name" value="AAA"/>
    <property type="match status" value="1"/>
</dbReference>
<evidence type="ECO:0000256" key="3">
    <source>
        <dbReference type="ARBA" id="ARBA00022741"/>
    </source>
</evidence>
<dbReference type="RefSeq" id="WP_012169965.1">
    <property type="nucleotide sequence ID" value="NC_009937.1"/>
</dbReference>
<dbReference type="Proteomes" id="UP000000270">
    <property type="component" value="Chromosome"/>
</dbReference>
<dbReference type="GO" id="GO:0016887">
    <property type="term" value="F:ATP hydrolysis activity"/>
    <property type="evidence" value="ECO:0007669"/>
    <property type="project" value="InterPro"/>
</dbReference>
<dbReference type="GO" id="GO:0005886">
    <property type="term" value="C:plasma membrane"/>
    <property type="evidence" value="ECO:0007669"/>
    <property type="project" value="TreeGrafter"/>
</dbReference>
<keyword evidence="2" id="KW-0813">Transport</keyword>
<dbReference type="PANTHER" id="PTHR45772:SF2">
    <property type="entry name" value="ABC TRANSPORTER ATP-BINDING PROTEIN"/>
    <property type="match status" value="1"/>
</dbReference>
<protein>
    <submittedName>
        <fullName evidence="6">Branched-chain amino acid ABC transporter ATP-binding protein</fullName>
    </submittedName>
</protein>